<feature type="region of interest" description="Disordered" evidence="1">
    <location>
        <begin position="22"/>
        <end position="71"/>
    </location>
</feature>
<feature type="signal peptide" evidence="2">
    <location>
        <begin position="1"/>
        <end position="19"/>
    </location>
</feature>
<feature type="chain" id="PRO_5009312573" evidence="2">
    <location>
        <begin position="20"/>
        <end position="71"/>
    </location>
</feature>
<feature type="compositionally biased region" description="Basic and acidic residues" evidence="1">
    <location>
        <begin position="29"/>
        <end position="63"/>
    </location>
</feature>
<keyword evidence="2" id="KW-0732">Signal</keyword>
<evidence type="ECO:0000256" key="1">
    <source>
        <dbReference type="SAM" id="MobiDB-lite"/>
    </source>
</evidence>
<reference evidence="4" key="1">
    <citation type="submission" date="2016-11" db="UniProtKB">
        <authorList>
            <consortium name="WormBaseParasite"/>
        </authorList>
    </citation>
    <scope>IDENTIFICATION</scope>
</reference>
<accession>A0A1I7YT55</accession>
<dbReference type="Proteomes" id="UP000095287">
    <property type="component" value="Unplaced"/>
</dbReference>
<dbReference type="WBParaSite" id="L893_g19577.t1">
    <property type="protein sequence ID" value="L893_g19577.t1"/>
    <property type="gene ID" value="L893_g19577"/>
</dbReference>
<evidence type="ECO:0000256" key="2">
    <source>
        <dbReference type="SAM" id="SignalP"/>
    </source>
</evidence>
<proteinExistence type="predicted"/>
<evidence type="ECO:0000313" key="4">
    <source>
        <dbReference type="WBParaSite" id="L893_g19577.t1"/>
    </source>
</evidence>
<name>A0A1I7YT55_9BILA</name>
<dbReference type="AlphaFoldDB" id="A0A1I7YT55"/>
<protein>
    <submittedName>
        <fullName evidence="4">Secreted protein</fullName>
    </submittedName>
</protein>
<evidence type="ECO:0000313" key="3">
    <source>
        <dbReference type="Proteomes" id="UP000095287"/>
    </source>
</evidence>
<sequence length="71" mass="7735">MRRFTIFFCLALIVAVALCEDTTQSTGKPADKSHSAEKDAKDHPHPPHDGAGKNHHDHEHDHTTTPSTAAP</sequence>
<keyword evidence="3" id="KW-1185">Reference proteome</keyword>
<organism evidence="3 4">
    <name type="scientific">Steinernema glaseri</name>
    <dbReference type="NCBI Taxonomy" id="37863"/>
    <lineage>
        <taxon>Eukaryota</taxon>
        <taxon>Metazoa</taxon>
        <taxon>Ecdysozoa</taxon>
        <taxon>Nematoda</taxon>
        <taxon>Chromadorea</taxon>
        <taxon>Rhabditida</taxon>
        <taxon>Tylenchina</taxon>
        <taxon>Panagrolaimomorpha</taxon>
        <taxon>Strongyloidoidea</taxon>
        <taxon>Steinernematidae</taxon>
        <taxon>Steinernema</taxon>
    </lineage>
</organism>